<reference evidence="6 7" key="1">
    <citation type="submission" date="2018-11" db="EMBL/GenBank/DDBJ databases">
        <title>Trebonia kvetii gen.nov., sp.nov., a novel acidophilic actinobacterium, and proposal of the new actinobacterial family Treboniaceae fam. nov.</title>
        <authorList>
            <person name="Rapoport D."/>
            <person name="Sagova-Mareckova M."/>
            <person name="Sedlacek I."/>
            <person name="Provaznik J."/>
            <person name="Kralova S."/>
            <person name="Pavlinic D."/>
            <person name="Benes V."/>
            <person name="Kopecky J."/>
        </authorList>
    </citation>
    <scope>NUCLEOTIDE SEQUENCE [LARGE SCALE GENOMIC DNA]</scope>
    <source>
        <strain evidence="6 7">15Tr583</strain>
    </source>
</reference>
<dbReference type="Proteomes" id="UP000460272">
    <property type="component" value="Unassembled WGS sequence"/>
</dbReference>
<evidence type="ECO:0000313" key="6">
    <source>
        <dbReference type="EMBL" id="TVZ04407.1"/>
    </source>
</evidence>
<dbReference type="GO" id="GO:0003677">
    <property type="term" value="F:DNA binding"/>
    <property type="evidence" value="ECO:0007669"/>
    <property type="project" value="UniProtKB-KW"/>
</dbReference>
<proteinExistence type="inferred from homology"/>
<feature type="domain" description="Sugar-binding" evidence="5">
    <location>
        <begin position="69"/>
        <end position="315"/>
    </location>
</feature>
<evidence type="ECO:0000256" key="1">
    <source>
        <dbReference type="ARBA" id="ARBA00010466"/>
    </source>
</evidence>
<dbReference type="PANTHER" id="PTHR34294:SF1">
    <property type="entry name" value="TRANSCRIPTIONAL REGULATOR LSRR"/>
    <property type="match status" value="1"/>
</dbReference>
<dbReference type="EMBL" id="RPFW01000003">
    <property type="protein sequence ID" value="TVZ04407.1"/>
    <property type="molecule type" value="Genomic_DNA"/>
</dbReference>
<dbReference type="Gene3D" id="1.10.10.10">
    <property type="entry name" value="Winged helix-like DNA-binding domain superfamily/Winged helix DNA-binding domain"/>
    <property type="match status" value="1"/>
</dbReference>
<organism evidence="6 7">
    <name type="scientific">Trebonia kvetii</name>
    <dbReference type="NCBI Taxonomy" id="2480626"/>
    <lineage>
        <taxon>Bacteria</taxon>
        <taxon>Bacillati</taxon>
        <taxon>Actinomycetota</taxon>
        <taxon>Actinomycetes</taxon>
        <taxon>Streptosporangiales</taxon>
        <taxon>Treboniaceae</taxon>
        <taxon>Trebonia</taxon>
    </lineage>
</organism>
<dbReference type="InterPro" id="IPR051054">
    <property type="entry name" value="SorC_transcr_regulators"/>
</dbReference>
<dbReference type="Pfam" id="PF04198">
    <property type="entry name" value="Sugar-bind"/>
    <property type="match status" value="1"/>
</dbReference>
<dbReference type="OrthoDB" id="186585at2"/>
<dbReference type="GO" id="GO:0030246">
    <property type="term" value="F:carbohydrate binding"/>
    <property type="evidence" value="ECO:0007669"/>
    <property type="project" value="InterPro"/>
</dbReference>
<dbReference type="Gene3D" id="3.40.50.1360">
    <property type="match status" value="1"/>
</dbReference>
<dbReference type="PANTHER" id="PTHR34294">
    <property type="entry name" value="TRANSCRIPTIONAL REGULATOR-RELATED"/>
    <property type="match status" value="1"/>
</dbReference>
<gene>
    <name evidence="6" type="ORF">EAS64_18760</name>
</gene>
<dbReference type="InterPro" id="IPR007324">
    <property type="entry name" value="Sugar-bd_dom_put"/>
</dbReference>
<evidence type="ECO:0000256" key="3">
    <source>
        <dbReference type="ARBA" id="ARBA00023125"/>
    </source>
</evidence>
<comment type="caution">
    <text evidence="6">The sequence shown here is derived from an EMBL/GenBank/DDBJ whole genome shotgun (WGS) entry which is preliminary data.</text>
</comment>
<dbReference type="InterPro" id="IPR037171">
    <property type="entry name" value="NagB/RpiA_transferase-like"/>
</dbReference>
<dbReference type="SUPFAM" id="SSF100950">
    <property type="entry name" value="NagB/RpiA/CoA transferase-like"/>
    <property type="match status" value="1"/>
</dbReference>
<evidence type="ECO:0000256" key="2">
    <source>
        <dbReference type="ARBA" id="ARBA00023015"/>
    </source>
</evidence>
<keyword evidence="2" id="KW-0805">Transcription regulation</keyword>
<evidence type="ECO:0000313" key="7">
    <source>
        <dbReference type="Proteomes" id="UP000460272"/>
    </source>
</evidence>
<dbReference type="InterPro" id="IPR036388">
    <property type="entry name" value="WH-like_DNA-bd_sf"/>
</dbReference>
<accession>A0A6P2C0D7</accession>
<evidence type="ECO:0000259" key="5">
    <source>
        <dbReference type="Pfam" id="PF04198"/>
    </source>
</evidence>
<keyword evidence="4" id="KW-0804">Transcription</keyword>
<sequence>MASLSADSPSEVVLAARVARQFYLEGVSKVDIADQLGISRFRVARLLDAARESGLVRIEIGLPGGLLDAALSAELCSVFGLRQAFVFNFPEDDPAALRQRLGEAAGEVLMDLLKSGDVLGLTWSRTLSGLTATLTQLPPCPIVQLTGAVPPPAGRDLLELVRGVARVSGGPAHVFYAPMLVDDPQTAVAIRRQGDIADAFALIPSVTIAVVSIGAWGPGLSTIYDAITDAERKELSALGVHAEIAGVFIGADGRPLATPLDNRMIVTPAPLLAKIPFVLAAAFDAAKCPAVWSAIKGGLVHGLVTHTSLARGLLSYGSA</sequence>
<dbReference type="RefSeq" id="WP_145854333.1">
    <property type="nucleotide sequence ID" value="NZ_RPFW01000003.1"/>
</dbReference>
<keyword evidence="7" id="KW-1185">Reference proteome</keyword>
<protein>
    <submittedName>
        <fullName evidence="6">Transcriptional regulator</fullName>
    </submittedName>
</protein>
<name>A0A6P2C0D7_9ACTN</name>
<keyword evidence="3" id="KW-0238">DNA-binding</keyword>
<evidence type="ECO:0000256" key="4">
    <source>
        <dbReference type="ARBA" id="ARBA00023163"/>
    </source>
</evidence>
<comment type="similarity">
    <text evidence="1">Belongs to the SorC transcriptional regulatory family.</text>
</comment>
<dbReference type="AlphaFoldDB" id="A0A6P2C0D7"/>